<gene>
    <name evidence="4" type="ORF">QYF61_020422</name>
</gene>
<dbReference type="PANTHER" id="PTHR22753">
    <property type="entry name" value="TRANSMEMBRANE PROTEIN 68"/>
    <property type="match status" value="1"/>
</dbReference>
<evidence type="ECO:0000256" key="1">
    <source>
        <dbReference type="SAM" id="MobiDB-lite"/>
    </source>
</evidence>
<evidence type="ECO:0000313" key="5">
    <source>
        <dbReference type="Proteomes" id="UP001333110"/>
    </source>
</evidence>
<dbReference type="CDD" id="cd07987">
    <property type="entry name" value="LPLAT_MGAT-like"/>
    <property type="match status" value="2"/>
</dbReference>
<keyword evidence="2" id="KW-0472">Membrane</keyword>
<evidence type="ECO:0000259" key="3">
    <source>
        <dbReference type="SMART" id="SM00563"/>
    </source>
</evidence>
<dbReference type="Proteomes" id="UP001333110">
    <property type="component" value="Unassembled WGS sequence"/>
</dbReference>
<name>A0AAN7P8R2_MYCAM</name>
<organism evidence="4 5">
    <name type="scientific">Mycteria americana</name>
    <name type="common">Wood stork</name>
    <dbReference type="NCBI Taxonomy" id="33587"/>
    <lineage>
        <taxon>Eukaryota</taxon>
        <taxon>Metazoa</taxon>
        <taxon>Chordata</taxon>
        <taxon>Craniata</taxon>
        <taxon>Vertebrata</taxon>
        <taxon>Euteleostomi</taxon>
        <taxon>Archelosauria</taxon>
        <taxon>Archosauria</taxon>
        <taxon>Dinosauria</taxon>
        <taxon>Saurischia</taxon>
        <taxon>Theropoda</taxon>
        <taxon>Coelurosauria</taxon>
        <taxon>Aves</taxon>
        <taxon>Neognathae</taxon>
        <taxon>Neoaves</taxon>
        <taxon>Aequornithes</taxon>
        <taxon>Ciconiiformes</taxon>
        <taxon>Ciconiidae</taxon>
        <taxon>Mycteria</taxon>
    </lineage>
</organism>
<feature type="transmembrane region" description="Helical" evidence="2">
    <location>
        <begin position="448"/>
        <end position="477"/>
    </location>
</feature>
<feature type="domain" description="Phospholipid/glycerol acyltransferase" evidence="3">
    <location>
        <begin position="529"/>
        <end position="644"/>
    </location>
</feature>
<dbReference type="InterPro" id="IPR002123">
    <property type="entry name" value="Plipid/glycerol_acylTrfase"/>
</dbReference>
<evidence type="ECO:0000313" key="4">
    <source>
        <dbReference type="EMBL" id="KAK4827650.1"/>
    </source>
</evidence>
<protein>
    <recommendedName>
        <fullName evidence="3">Phospholipid/glycerol acyltransferase domain-containing protein</fullName>
    </recommendedName>
</protein>
<feature type="compositionally biased region" description="Basic residues" evidence="1">
    <location>
        <begin position="359"/>
        <end position="368"/>
    </location>
</feature>
<proteinExistence type="predicted"/>
<keyword evidence="2" id="KW-0812">Transmembrane</keyword>
<feature type="compositionally biased region" description="Basic and acidic residues" evidence="1">
    <location>
        <begin position="369"/>
        <end position="379"/>
    </location>
</feature>
<keyword evidence="2" id="KW-1133">Transmembrane helix</keyword>
<dbReference type="GO" id="GO:0016020">
    <property type="term" value="C:membrane"/>
    <property type="evidence" value="ECO:0007669"/>
    <property type="project" value="TreeGrafter"/>
</dbReference>
<evidence type="ECO:0000256" key="2">
    <source>
        <dbReference type="SAM" id="Phobius"/>
    </source>
</evidence>
<dbReference type="Pfam" id="PF01553">
    <property type="entry name" value="Acyltransferase"/>
    <property type="match status" value="2"/>
</dbReference>
<dbReference type="AlphaFoldDB" id="A0AAN7P8R2"/>
<reference evidence="4 5" key="1">
    <citation type="journal article" date="2023" name="J. Hered.">
        <title>Chromosome-level genome of the wood stork (Mycteria americana) provides insight into avian chromosome evolution.</title>
        <authorList>
            <person name="Flamio R. Jr."/>
            <person name="Ramstad K.M."/>
        </authorList>
    </citation>
    <scope>NUCLEOTIDE SEQUENCE [LARGE SCALE GENOMIC DNA]</scope>
    <source>
        <strain evidence="4">JAX WOST 10</strain>
    </source>
</reference>
<feature type="domain" description="Phospholipid/glycerol acyltransferase" evidence="3">
    <location>
        <begin position="151"/>
        <end position="266"/>
    </location>
</feature>
<dbReference type="SMART" id="SM00563">
    <property type="entry name" value="PlsC"/>
    <property type="match status" value="2"/>
</dbReference>
<keyword evidence="5" id="KW-1185">Reference proteome</keyword>
<accession>A0AAN7P8R2</accession>
<dbReference type="EMBL" id="JAUNZN010000002">
    <property type="protein sequence ID" value="KAK4827650.1"/>
    <property type="molecule type" value="Genomic_DNA"/>
</dbReference>
<sequence>MKFKKAKCKVLHLGWGSPKHGYRLGDEWIESSPVEKDLGVLMDEKLDMSRQCVLAAQKANHILGCIKRSLASRSREVILPLYLALVRDMIDRKESCTSGQIQMMDLSCLAYVLEEWTVVEYLKKYLLHVVIASLTMSYELHGVENLPEGPGILVYYHGAIPVDYLYFLSRLFLWKKRLCLSVADHFVFRLPGLKLLLEVTGVMPGTREECLIALKNGHLVSVSPGGVREALFSDESYQLIWGNRKGFAQVALDAKVPIIPMYTQNVREGYRMLKERRFFRQLYESTRLPFTPPYGGLPVKFRTYIGEPIPYDPNITTEELVEKIPVSHPRLLASQKYLNGTHNVTSKLQSVSNADNGRRQPRRHRAQPRRSEGNREQSRTVKGLYRSDTCSFETIFFLSHRMLVKMIGGNESCTAGPIPMPYLTCLTYVLGEWTGVEHIEDYLSYGVYLLWVLFPLAVVFLLPAVLIILFYASVLLLHVYKRKNELKEAYSNDFYDGGRQIVATLWDVHGRIWHGYELHGVENIPEGPGLIVFYHGATPADYIYFVARLLIQKKRNCYTVADHFVFRLPGLKILLDVHGVMHGPREECVSALKKGRLVAIAPGGVREALFSDEMYTIIWGNRKGFAQVAIDAKVPIIPMFTQNVREGIRTLGRIKILRSLYERIRLPVVPLYGGFPVKLRTFIGEPIPYEPNITAEELTAKTKAALQALIEKHQKIPGNIFRALMERFQTQKKED</sequence>
<dbReference type="GO" id="GO:0016746">
    <property type="term" value="F:acyltransferase activity"/>
    <property type="evidence" value="ECO:0007669"/>
    <property type="project" value="InterPro"/>
</dbReference>
<comment type="caution">
    <text evidence="4">The sequence shown here is derived from an EMBL/GenBank/DDBJ whole genome shotgun (WGS) entry which is preliminary data.</text>
</comment>
<feature type="region of interest" description="Disordered" evidence="1">
    <location>
        <begin position="348"/>
        <end position="381"/>
    </location>
</feature>
<dbReference type="SUPFAM" id="SSF69593">
    <property type="entry name" value="Glycerol-3-phosphate (1)-acyltransferase"/>
    <property type="match status" value="1"/>
</dbReference>
<dbReference type="PANTHER" id="PTHR22753:SF23">
    <property type="entry name" value="TRANSMEMBRANE PROTEIN 68"/>
    <property type="match status" value="1"/>
</dbReference>